<dbReference type="SMART" id="SM01120">
    <property type="entry name" value="Dak2"/>
    <property type="match status" value="1"/>
</dbReference>
<dbReference type="SUPFAM" id="SSF101473">
    <property type="entry name" value="DhaL-like"/>
    <property type="match status" value="1"/>
</dbReference>
<evidence type="ECO:0000313" key="3">
    <source>
        <dbReference type="Proteomes" id="UP000019494"/>
    </source>
</evidence>
<evidence type="ECO:0000313" key="2">
    <source>
        <dbReference type="EMBL" id="EWT05360.1"/>
    </source>
</evidence>
<dbReference type="AlphaFoldDB" id="W9GGZ8"/>
<dbReference type="OrthoDB" id="9760324at2"/>
<dbReference type="GO" id="GO:0004371">
    <property type="term" value="F:glycerone kinase activity"/>
    <property type="evidence" value="ECO:0007669"/>
    <property type="project" value="InterPro"/>
</dbReference>
<dbReference type="Gene3D" id="1.25.40.340">
    <property type="match status" value="1"/>
</dbReference>
<dbReference type="InterPro" id="IPR019986">
    <property type="entry name" value="YloV-like"/>
</dbReference>
<protein>
    <submittedName>
        <fullName evidence="2">DAK2 domain fusion protein YloV</fullName>
    </submittedName>
</protein>
<keyword evidence="3" id="KW-1185">Reference proteome</keyword>
<dbReference type="SMART" id="SM01121">
    <property type="entry name" value="Dak1_2"/>
    <property type="match status" value="1"/>
</dbReference>
<dbReference type="PANTHER" id="PTHR33434:SF4">
    <property type="entry name" value="PHOSPHATASE PROTEIN"/>
    <property type="match status" value="1"/>
</dbReference>
<feature type="domain" description="DhaL" evidence="1">
    <location>
        <begin position="18"/>
        <end position="209"/>
    </location>
</feature>
<dbReference type="EMBL" id="AWQS01000120">
    <property type="protein sequence ID" value="EWT05360.1"/>
    <property type="molecule type" value="Genomic_DNA"/>
</dbReference>
<dbReference type="Pfam" id="PF13684">
    <property type="entry name" value="FakA-like_C"/>
    <property type="match status" value="1"/>
</dbReference>
<dbReference type="GO" id="GO:0006071">
    <property type="term" value="P:glycerol metabolic process"/>
    <property type="evidence" value="ECO:0007669"/>
    <property type="project" value="InterPro"/>
</dbReference>
<dbReference type="InterPro" id="IPR033470">
    <property type="entry name" value="FakA-like_C"/>
</dbReference>
<comment type="caution">
    <text evidence="2">The sequence shown here is derived from an EMBL/GenBank/DDBJ whole genome shotgun (WGS) entry which is preliminary data.</text>
</comment>
<dbReference type="NCBIfam" id="TIGR03599">
    <property type="entry name" value="YloV"/>
    <property type="match status" value="1"/>
</dbReference>
<evidence type="ECO:0000259" key="1">
    <source>
        <dbReference type="PROSITE" id="PS51480"/>
    </source>
</evidence>
<dbReference type="InterPro" id="IPR050270">
    <property type="entry name" value="DegV_domain_contain"/>
</dbReference>
<dbReference type="PATRIC" id="fig|584657.3.peg.2760"/>
<dbReference type="InterPro" id="IPR048394">
    <property type="entry name" value="FakA-like_M"/>
</dbReference>
<dbReference type="InterPro" id="IPR036117">
    <property type="entry name" value="DhaL_dom_sf"/>
</dbReference>
<name>W9GGZ8_9MICO</name>
<dbReference type="Pfam" id="PF02734">
    <property type="entry name" value="Dak2"/>
    <property type="match status" value="1"/>
</dbReference>
<gene>
    <name evidence="2" type="ORF">N864_05170</name>
</gene>
<proteinExistence type="predicted"/>
<accession>W9GGZ8</accession>
<dbReference type="RefSeq" id="WP_051518573.1">
    <property type="nucleotide sequence ID" value="NZ_AWQS01000120.1"/>
</dbReference>
<organism evidence="2 3">
    <name type="scientific">Intrasporangium chromatireducens Q5-1</name>
    <dbReference type="NCBI Taxonomy" id="584657"/>
    <lineage>
        <taxon>Bacteria</taxon>
        <taxon>Bacillati</taxon>
        <taxon>Actinomycetota</taxon>
        <taxon>Actinomycetes</taxon>
        <taxon>Micrococcales</taxon>
        <taxon>Intrasporangiaceae</taxon>
        <taxon>Intrasporangium</taxon>
    </lineage>
</organism>
<reference evidence="3" key="1">
    <citation type="submission" date="2013-08" db="EMBL/GenBank/DDBJ databases">
        <title>Intrasporangium oryzae NRRL B-24470.</title>
        <authorList>
            <person name="Liu H."/>
            <person name="Wang G."/>
        </authorList>
    </citation>
    <scope>NUCLEOTIDE SEQUENCE [LARGE SCALE GENOMIC DNA]</scope>
    <source>
        <strain evidence="3">Q5-1</strain>
    </source>
</reference>
<dbReference type="PANTHER" id="PTHR33434">
    <property type="entry name" value="DEGV DOMAIN-CONTAINING PROTEIN DR_1986-RELATED"/>
    <property type="match status" value="1"/>
</dbReference>
<dbReference type="Proteomes" id="UP000019494">
    <property type="component" value="Unassembled WGS sequence"/>
</dbReference>
<dbReference type="Pfam" id="PF21645">
    <property type="entry name" value="FakA-like_M"/>
    <property type="match status" value="1"/>
</dbReference>
<dbReference type="PROSITE" id="PS51480">
    <property type="entry name" value="DHAL"/>
    <property type="match status" value="1"/>
</dbReference>
<dbReference type="InterPro" id="IPR004007">
    <property type="entry name" value="DhaL_dom"/>
</dbReference>
<sequence length="562" mass="57296">MPGAAPTPEEGLEVLDVNAVRRWAVLVRSAFAARRAEIDALNVFPVPDGDTGTNLFLTFDGAVDRTLTEPADTGAGDLLVVFAKNLLWSARGNSGVILSQLARGLAEACQGEAVIRAATLAKGLVAGDRRAWEAVTDPREGTILSVSRAASQGGLAEAASGLHAVARAALESGRTALERTPQQLEVLARAGVVDAGGAGLVLLLECLERLCAGDDGRLVLSLAKSGRRGLRPLGPAAMPVPLDTEPAAEEAAPEYEVMYLLGDATDAGADVLRQRLVELGDSVLVVGADGTWNVHAHVDDVGAAIEAGIEAGRPHQVRVARLAQDAPQPPRLPPGHPAPDGTGLIACAAGDGLAQLFREAGAAVLSTGPGKRTTTGELIAAIRERHEAGAHGVIILPNDGDTELAAAAAARAVADEGIEALVVRSHTPVQGVAAIAVFEPSASAGANVLAMQFAAAGTRHGAVTIADRSALTSGGRCEPGDVLGIVDEDIVIVGSDLTRVGAAVGARLLSSGGELLTVIVGDGATLDLGEAVAEAARHERREVESTVLRGGQQVYPLLLGVE</sequence>